<keyword evidence="2" id="KW-1185">Reference proteome</keyword>
<dbReference type="Proteomes" id="UP000649617">
    <property type="component" value="Unassembled WGS sequence"/>
</dbReference>
<evidence type="ECO:0000313" key="2">
    <source>
        <dbReference type="Proteomes" id="UP000649617"/>
    </source>
</evidence>
<dbReference type="SUPFAM" id="SSF49785">
    <property type="entry name" value="Galactose-binding domain-like"/>
    <property type="match status" value="1"/>
</dbReference>
<dbReference type="InterPro" id="IPR051913">
    <property type="entry name" value="GH2_Domain-Containing"/>
</dbReference>
<organism evidence="1 2">
    <name type="scientific">Symbiodinium pilosum</name>
    <name type="common">Dinoflagellate</name>
    <dbReference type="NCBI Taxonomy" id="2952"/>
    <lineage>
        <taxon>Eukaryota</taxon>
        <taxon>Sar</taxon>
        <taxon>Alveolata</taxon>
        <taxon>Dinophyceae</taxon>
        <taxon>Suessiales</taxon>
        <taxon>Symbiodiniaceae</taxon>
        <taxon>Symbiodinium</taxon>
    </lineage>
</organism>
<accession>A0A812XNK4</accession>
<reference evidence="1" key="1">
    <citation type="submission" date="2021-02" db="EMBL/GenBank/DDBJ databases">
        <authorList>
            <person name="Dougan E. K."/>
            <person name="Rhodes N."/>
            <person name="Thang M."/>
            <person name="Chan C."/>
        </authorList>
    </citation>
    <scope>NUCLEOTIDE SEQUENCE</scope>
</reference>
<dbReference type="AlphaFoldDB" id="A0A812XNK4"/>
<proteinExistence type="predicted"/>
<sequence length="224" mass="24572">DWKTLNGRWQFCIQKRDAKDPTAFEGNILVPFSLQSPLSGALDSLSNKRKQQLGLSGPPCAPGLSKRYELWYQRGLELPQAWRAQVAQGKCVVLHIGACDYTCQVFVNGTAVGKPHVGGSTAFEYDITGALSSNPVDVLLIKCSDHEEKGANAMELRGKQLVSKAYRGPGPHVPTLYSNVTGFWQSVWIELVGPRRLRRVHCVPRCLGRVSEAAACPSKKSPRA</sequence>
<feature type="non-terminal residue" evidence="1">
    <location>
        <position position="224"/>
    </location>
</feature>
<dbReference type="EMBL" id="CAJNIZ010046654">
    <property type="protein sequence ID" value="CAE7753276.1"/>
    <property type="molecule type" value="Genomic_DNA"/>
</dbReference>
<evidence type="ECO:0000313" key="1">
    <source>
        <dbReference type="EMBL" id="CAE7753276.1"/>
    </source>
</evidence>
<dbReference type="PANTHER" id="PTHR42732:SF2">
    <property type="entry name" value="BETA-MANNOSIDASE"/>
    <property type="match status" value="1"/>
</dbReference>
<dbReference type="Gene3D" id="2.60.120.260">
    <property type="entry name" value="Galactose-binding domain-like"/>
    <property type="match status" value="1"/>
</dbReference>
<dbReference type="PANTHER" id="PTHR42732">
    <property type="entry name" value="BETA-GALACTOSIDASE"/>
    <property type="match status" value="1"/>
</dbReference>
<comment type="caution">
    <text evidence="1">The sequence shown here is derived from an EMBL/GenBank/DDBJ whole genome shotgun (WGS) entry which is preliminary data.</text>
</comment>
<dbReference type="OrthoDB" id="408320at2759"/>
<protein>
    <submittedName>
        <fullName evidence="1">GUSB protein</fullName>
    </submittedName>
</protein>
<dbReference type="InterPro" id="IPR008979">
    <property type="entry name" value="Galactose-bd-like_sf"/>
</dbReference>
<name>A0A812XNK4_SYMPI</name>
<gene>
    <name evidence="1" type="primary">GUSB</name>
    <name evidence="1" type="ORF">SPIL2461_LOCUS21845</name>
</gene>